<dbReference type="EMBL" id="WVIC01000007">
    <property type="protein sequence ID" value="NCJ05895.1"/>
    <property type="molecule type" value="Genomic_DNA"/>
</dbReference>
<evidence type="ECO:0000313" key="2">
    <source>
        <dbReference type="EMBL" id="NCJ05895.1"/>
    </source>
</evidence>
<dbReference type="Proteomes" id="UP000607397">
    <property type="component" value="Unassembled WGS sequence"/>
</dbReference>
<proteinExistence type="predicted"/>
<organism evidence="2 3">
    <name type="scientific">Petrachloros mirabilis ULC683</name>
    <dbReference type="NCBI Taxonomy" id="2781853"/>
    <lineage>
        <taxon>Bacteria</taxon>
        <taxon>Bacillati</taxon>
        <taxon>Cyanobacteriota</taxon>
        <taxon>Cyanophyceae</taxon>
        <taxon>Synechococcales</taxon>
        <taxon>Petrachlorosaceae</taxon>
        <taxon>Petrachloros</taxon>
        <taxon>Petrachloros mirabilis</taxon>
    </lineage>
</organism>
<protein>
    <submittedName>
        <fullName evidence="2">Tetratricopeptide repeat protein</fullName>
    </submittedName>
</protein>
<keyword evidence="3" id="KW-1185">Reference proteome</keyword>
<dbReference type="RefSeq" id="WP_161824371.1">
    <property type="nucleotide sequence ID" value="NZ_WVIC01000007.1"/>
</dbReference>
<accession>A0A8K1ZVE0</accession>
<feature type="transmembrane region" description="Helical" evidence="1">
    <location>
        <begin position="12"/>
        <end position="32"/>
    </location>
</feature>
<keyword evidence="1" id="KW-0472">Membrane</keyword>
<keyword evidence="1" id="KW-1133">Transmembrane helix</keyword>
<dbReference type="InterPro" id="IPR011990">
    <property type="entry name" value="TPR-like_helical_dom_sf"/>
</dbReference>
<name>A0A8K1ZVE0_9CYAN</name>
<sequence>MLAKFRSVRQIILVLSLLSFVGTIGVSLFGYASRVQSLQESPQVEATSPEAELKAQEKGYETVLAREPNNTLALEGLAQTRLMLDDPEGAIAPLETLVQLHPEDEAYKVVLTSVREKVALQPLEP</sequence>
<evidence type="ECO:0000313" key="3">
    <source>
        <dbReference type="Proteomes" id="UP000607397"/>
    </source>
</evidence>
<evidence type="ECO:0000256" key="1">
    <source>
        <dbReference type="SAM" id="Phobius"/>
    </source>
</evidence>
<gene>
    <name evidence="2" type="ORF">GS597_05085</name>
</gene>
<dbReference type="AlphaFoldDB" id="A0A8K1ZVE0"/>
<dbReference type="SUPFAM" id="SSF48452">
    <property type="entry name" value="TPR-like"/>
    <property type="match status" value="1"/>
</dbReference>
<reference evidence="2" key="1">
    <citation type="submission" date="2019-12" db="EMBL/GenBank/DDBJ databases">
        <title>High-Quality draft genome sequences of three cyanobacteria isolated from the limestone walls of the Old Cathedral of Coimbra.</title>
        <authorList>
            <person name="Tiago I."/>
            <person name="Soares F."/>
            <person name="Portugal A."/>
        </authorList>
    </citation>
    <scope>NUCLEOTIDE SEQUENCE [LARGE SCALE GENOMIC DNA]</scope>
    <source>
        <strain evidence="2">C</strain>
    </source>
</reference>
<keyword evidence="1" id="KW-0812">Transmembrane</keyword>
<comment type="caution">
    <text evidence="2">The sequence shown here is derived from an EMBL/GenBank/DDBJ whole genome shotgun (WGS) entry which is preliminary data.</text>
</comment>
<dbReference type="Gene3D" id="1.25.40.10">
    <property type="entry name" value="Tetratricopeptide repeat domain"/>
    <property type="match status" value="1"/>
</dbReference>